<evidence type="ECO:0000256" key="3">
    <source>
        <dbReference type="ARBA" id="ARBA00023163"/>
    </source>
</evidence>
<dbReference type="PANTHER" id="PTHR30146:SF153">
    <property type="entry name" value="LACTOSE OPERON REPRESSOR"/>
    <property type="match status" value="1"/>
</dbReference>
<gene>
    <name evidence="5" type="ORF">IE331_12175</name>
</gene>
<dbReference type="CDD" id="cd01392">
    <property type="entry name" value="HTH_LacI"/>
    <property type="match status" value="1"/>
</dbReference>
<evidence type="ECO:0000313" key="6">
    <source>
        <dbReference type="Proteomes" id="UP000616839"/>
    </source>
</evidence>
<keyword evidence="1" id="KW-0805">Transcription regulation</keyword>
<dbReference type="SMART" id="SM00354">
    <property type="entry name" value="HTH_LACI"/>
    <property type="match status" value="1"/>
</dbReference>
<dbReference type="InterPro" id="IPR028082">
    <property type="entry name" value="Peripla_BP_I"/>
</dbReference>
<dbReference type="GO" id="GO:0000976">
    <property type="term" value="F:transcription cis-regulatory region binding"/>
    <property type="evidence" value="ECO:0007669"/>
    <property type="project" value="TreeGrafter"/>
</dbReference>
<dbReference type="RefSeq" id="WP_192143689.1">
    <property type="nucleotide sequence ID" value="NZ_JACYXZ010000003.1"/>
</dbReference>
<dbReference type="InterPro" id="IPR046335">
    <property type="entry name" value="LacI/GalR-like_sensor"/>
</dbReference>
<dbReference type="Proteomes" id="UP000616839">
    <property type="component" value="Unassembled WGS sequence"/>
</dbReference>
<dbReference type="EMBL" id="JACYXZ010000003">
    <property type="protein sequence ID" value="MBD8870384.1"/>
    <property type="molecule type" value="Genomic_DNA"/>
</dbReference>
<dbReference type="AlphaFoldDB" id="A0A927K4K8"/>
<dbReference type="PROSITE" id="PS00356">
    <property type="entry name" value="HTH_LACI_1"/>
    <property type="match status" value="1"/>
</dbReference>
<accession>A0A927K4K8</accession>
<dbReference type="Pfam" id="PF13377">
    <property type="entry name" value="Peripla_BP_3"/>
    <property type="match status" value="1"/>
</dbReference>
<sequence>MPAVQDVREPHANMADVAARAGVSSATVSRALRGLPGVSPATRDRIRQIAEELSYVVSPEASRLSRRQTGRVAVVVPKIDVWFYSAMLASIEAHLREADLDVLIYQVDGREQRSRFFRELPSRRKVDAVVLIALPVLEDEEERLDLLGVQVVVAGGELRDYPHARVDDQAVAVLAVQHLIELGHRRIAMIRTSDTTGTIWSSYTERTRGYLDALRAADLDVREEYLVTEPFGLRAGTDGVAALLALDEPPTAVFAYSDEIAISALRGLQQRGVRVPEELSVVAVDDHPMAALFDLTTVAQHVPDQGRLAATQVLALVHGTGAAEDSLVVDPHLVIRGTTAPPPDRR</sequence>
<dbReference type="GO" id="GO:0003700">
    <property type="term" value="F:DNA-binding transcription factor activity"/>
    <property type="evidence" value="ECO:0007669"/>
    <property type="project" value="TreeGrafter"/>
</dbReference>
<dbReference type="PANTHER" id="PTHR30146">
    <property type="entry name" value="LACI-RELATED TRANSCRIPTIONAL REPRESSOR"/>
    <property type="match status" value="1"/>
</dbReference>
<evidence type="ECO:0000259" key="4">
    <source>
        <dbReference type="PROSITE" id="PS50932"/>
    </source>
</evidence>
<name>A0A927K4K8_9ACTN</name>
<protein>
    <submittedName>
        <fullName evidence="5">LacI family DNA-binding transcriptional regulator</fullName>
    </submittedName>
</protein>
<dbReference type="SUPFAM" id="SSF47413">
    <property type="entry name" value="lambda repressor-like DNA-binding domains"/>
    <property type="match status" value="1"/>
</dbReference>
<proteinExistence type="predicted"/>
<keyword evidence="6" id="KW-1185">Reference proteome</keyword>
<evidence type="ECO:0000313" key="5">
    <source>
        <dbReference type="EMBL" id="MBD8870384.1"/>
    </source>
</evidence>
<dbReference type="Gene3D" id="1.10.260.40">
    <property type="entry name" value="lambda repressor-like DNA-binding domains"/>
    <property type="match status" value="1"/>
</dbReference>
<organism evidence="5 6">
    <name type="scientific">Nocardioides donggukensis</name>
    <dbReference type="NCBI Taxonomy" id="2774019"/>
    <lineage>
        <taxon>Bacteria</taxon>
        <taxon>Bacillati</taxon>
        <taxon>Actinomycetota</taxon>
        <taxon>Actinomycetes</taxon>
        <taxon>Propionibacteriales</taxon>
        <taxon>Nocardioidaceae</taxon>
        <taxon>Nocardioides</taxon>
    </lineage>
</organism>
<keyword evidence="2 5" id="KW-0238">DNA-binding</keyword>
<dbReference type="SUPFAM" id="SSF53822">
    <property type="entry name" value="Periplasmic binding protein-like I"/>
    <property type="match status" value="1"/>
</dbReference>
<dbReference type="PROSITE" id="PS50932">
    <property type="entry name" value="HTH_LACI_2"/>
    <property type="match status" value="1"/>
</dbReference>
<dbReference type="InterPro" id="IPR010982">
    <property type="entry name" value="Lambda_DNA-bd_dom_sf"/>
</dbReference>
<dbReference type="InterPro" id="IPR000843">
    <property type="entry name" value="HTH_LacI"/>
</dbReference>
<reference evidence="5" key="1">
    <citation type="submission" date="2020-09" db="EMBL/GenBank/DDBJ databases">
        <title>Nocardioides sp. strain MJB4 16S ribosomal RNA gene Genome sequencing and assembly.</title>
        <authorList>
            <person name="Kim I."/>
        </authorList>
    </citation>
    <scope>NUCLEOTIDE SEQUENCE</scope>
    <source>
        <strain evidence="5">MJB4</strain>
    </source>
</reference>
<dbReference type="Pfam" id="PF00356">
    <property type="entry name" value="LacI"/>
    <property type="match status" value="1"/>
</dbReference>
<feature type="domain" description="HTH lacI-type" evidence="4">
    <location>
        <begin position="12"/>
        <end position="66"/>
    </location>
</feature>
<keyword evidence="3" id="KW-0804">Transcription</keyword>
<evidence type="ECO:0000256" key="1">
    <source>
        <dbReference type="ARBA" id="ARBA00023015"/>
    </source>
</evidence>
<comment type="caution">
    <text evidence="5">The sequence shown here is derived from an EMBL/GenBank/DDBJ whole genome shotgun (WGS) entry which is preliminary data.</text>
</comment>
<dbReference type="CDD" id="cd06267">
    <property type="entry name" value="PBP1_LacI_sugar_binding-like"/>
    <property type="match status" value="1"/>
</dbReference>
<dbReference type="Gene3D" id="3.40.50.2300">
    <property type="match status" value="2"/>
</dbReference>
<evidence type="ECO:0000256" key="2">
    <source>
        <dbReference type="ARBA" id="ARBA00023125"/>
    </source>
</evidence>